<evidence type="ECO:0000313" key="11">
    <source>
        <dbReference type="EMBL" id="GKT36485.1"/>
    </source>
</evidence>
<dbReference type="EMBL" id="BQXS01011237">
    <property type="protein sequence ID" value="GKT36485.1"/>
    <property type="molecule type" value="Genomic_DNA"/>
</dbReference>
<feature type="domain" description="GOLD" evidence="10">
    <location>
        <begin position="29"/>
        <end position="112"/>
    </location>
</feature>
<accession>A0ABQ5KVJ3</accession>
<comment type="caution">
    <text evidence="11">The sequence shown here is derived from an EMBL/GenBank/DDBJ whole genome shotgun (WGS) entry which is preliminary data.</text>
</comment>
<reference evidence="11" key="1">
    <citation type="submission" date="2022-03" db="EMBL/GenBank/DDBJ databases">
        <title>Draft genome sequence of Aduncisulcus paluster, a free-living microaerophilic Fornicata.</title>
        <authorList>
            <person name="Yuyama I."/>
            <person name="Kume K."/>
            <person name="Tamura T."/>
            <person name="Inagaki Y."/>
            <person name="Hashimoto T."/>
        </authorList>
    </citation>
    <scope>NUCLEOTIDE SEQUENCE</scope>
    <source>
        <strain evidence="11">NY0171</strain>
    </source>
</reference>
<evidence type="ECO:0000256" key="4">
    <source>
        <dbReference type="ARBA" id="ARBA00022729"/>
    </source>
</evidence>
<dbReference type="Proteomes" id="UP001057375">
    <property type="component" value="Unassembled WGS sequence"/>
</dbReference>
<feature type="signal peptide" evidence="9">
    <location>
        <begin position="1"/>
        <end position="19"/>
    </location>
</feature>
<name>A0ABQ5KVJ3_9EUKA</name>
<keyword evidence="4 9" id="KW-0732">Signal</keyword>
<comment type="subcellular location">
    <subcellularLocation>
        <location evidence="1 7">Membrane</location>
        <topology evidence="1 7">Single-pass type I membrane protein</topology>
    </subcellularLocation>
</comment>
<evidence type="ECO:0000256" key="2">
    <source>
        <dbReference type="ARBA" id="ARBA00007104"/>
    </source>
</evidence>
<evidence type="ECO:0000256" key="9">
    <source>
        <dbReference type="SAM" id="SignalP"/>
    </source>
</evidence>
<evidence type="ECO:0000259" key="10">
    <source>
        <dbReference type="PROSITE" id="PS50866"/>
    </source>
</evidence>
<proteinExistence type="inferred from homology"/>
<organism evidence="11 12">
    <name type="scientific">Aduncisulcus paluster</name>
    <dbReference type="NCBI Taxonomy" id="2918883"/>
    <lineage>
        <taxon>Eukaryota</taxon>
        <taxon>Metamonada</taxon>
        <taxon>Carpediemonas-like organisms</taxon>
        <taxon>Aduncisulcus</taxon>
    </lineage>
</organism>
<comment type="similarity">
    <text evidence="2 7">Belongs to the EMP24/GP25L family.</text>
</comment>
<dbReference type="Pfam" id="PF01105">
    <property type="entry name" value="EMP24_GP25L"/>
    <property type="match status" value="1"/>
</dbReference>
<evidence type="ECO:0000313" key="12">
    <source>
        <dbReference type="Proteomes" id="UP001057375"/>
    </source>
</evidence>
<keyword evidence="5 8" id="KW-1133">Transmembrane helix</keyword>
<sequence length="192" mass="21636">MKLLTIIPILFLLVAVVNGLRFEVNPYRMECVYYDIDIVGSELSGSYLIKAPSDTVKFEITDPKSTTLFLKREDQSRFAFGIQDIGRYSFCFTYDKAVGSGSPAVVTIDVNVDSSAVEGTSQMTPLEEDILELSTEIGHIQSQQRFMRRREKELNLVVDSTKSRVIGWGFVTLIAIIIVSIIQIVLLRKLFN</sequence>
<gene>
    <name evidence="11" type="ORF">ADUPG1_009445</name>
</gene>
<evidence type="ECO:0000256" key="5">
    <source>
        <dbReference type="ARBA" id="ARBA00022989"/>
    </source>
</evidence>
<keyword evidence="3 7" id="KW-0812">Transmembrane</keyword>
<feature type="transmembrane region" description="Helical" evidence="8">
    <location>
        <begin position="165"/>
        <end position="187"/>
    </location>
</feature>
<evidence type="ECO:0000256" key="6">
    <source>
        <dbReference type="ARBA" id="ARBA00023136"/>
    </source>
</evidence>
<evidence type="ECO:0000256" key="8">
    <source>
        <dbReference type="SAM" id="Phobius"/>
    </source>
</evidence>
<dbReference type="SMART" id="SM01190">
    <property type="entry name" value="EMP24_GP25L"/>
    <property type="match status" value="1"/>
</dbReference>
<dbReference type="PANTHER" id="PTHR22811">
    <property type="entry name" value="TRANSMEMBRANE EMP24 DOMAIN-CONTAINING PROTEIN"/>
    <property type="match status" value="1"/>
</dbReference>
<dbReference type="InterPro" id="IPR015720">
    <property type="entry name" value="Emp24-like"/>
</dbReference>
<feature type="chain" id="PRO_5046462421" evidence="9">
    <location>
        <begin position="20"/>
        <end position="192"/>
    </location>
</feature>
<dbReference type="PROSITE" id="PS50866">
    <property type="entry name" value="GOLD"/>
    <property type="match status" value="1"/>
</dbReference>
<evidence type="ECO:0000256" key="7">
    <source>
        <dbReference type="RuleBase" id="RU003827"/>
    </source>
</evidence>
<keyword evidence="12" id="KW-1185">Reference proteome</keyword>
<evidence type="ECO:0000256" key="3">
    <source>
        <dbReference type="ARBA" id="ARBA00022692"/>
    </source>
</evidence>
<protein>
    <submittedName>
        <fullName evidence="11">Transmembrane emp24 domain-containing protein like protein</fullName>
    </submittedName>
</protein>
<keyword evidence="6 8" id="KW-0472">Membrane</keyword>
<evidence type="ECO:0000256" key="1">
    <source>
        <dbReference type="ARBA" id="ARBA00004479"/>
    </source>
</evidence>
<dbReference type="InterPro" id="IPR009038">
    <property type="entry name" value="GOLD_dom"/>
</dbReference>